<comment type="catalytic activity">
    <reaction evidence="1">
        <text>ATP + protein L-histidine = ADP + protein N-phospho-L-histidine.</text>
        <dbReference type="EC" id="2.7.13.3"/>
    </reaction>
</comment>
<evidence type="ECO:0000256" key="2">
    <source>
        <dbReference type="ARBA" id="ARBA00001968"/>
    </source>
</evidence>
<dbReference type="PANTHER" id="PTHR45436">
    <property type="entry name" value="SENSOR HISTIDINE KINASE YKOH"/>
    <property type="match status" value="1"/>
</dbReference>
<dbReference type="InterPro" id="IPR004358">
    <property type="entry name" value="Sig_transdc_His_kin-like_C"/>
</dbReference>
<dbReference type="CDD" id="cd00075">
    <property type="entry name" value="HATPase"/>
    <property type="match status" value="1"/>
</dbReference>
<comment type="cofactor">
    <cofactor evidence="2">
        <name>a divalent metal cation</name>
        <dbReference type="ChEBI" id="CHEBI:60240"/>
    </cofactor>
</comment>
<dbReference type="InterPro" id="IPR036890">
    <property type="entry name" value="HATPase_C_sf"/>
</dbReference>
<dbReference type="STRING" id="684552.SAMN04489719_2060"/>
<protein>
    <recommendedName>
        <fullName evidence="4">histidine kinase</fullName>
        <ecNumber evidence="4">2.7.13.3</ecNumber>
    </recommendedName>
</protein>
<keyword evidence="6" id="KW-0808">Transferase</keyword>
<dbReference type="Proteomes" id="UP000199649">
    <property type="component" value="Chromosome I"/>
</dbReference>
<evidence type="ECO:0000313" key="16">
    <source>
        <dbReference type="EMBL" id="SDS32541.1"/>
    </source>
</evidence>
<dbReference type="EC" id="2.7.13.3" evidence="4"/>
<feature type="domain" description="HAMP" evidence="15">
    <location>
        <begin position="189"/>
        <end position="242"/>
    </location>
</feature>
<evidence type="ECO:0000259" key="15">
    <source>
        <dbReference type="PROSITE" id="PS50885"/>
    </source>
</evidence>
<accession>A0A1H1R9Z4</accession>
<evidence type="ECO:0000256" key="13">
    <source>
        <dbReference type="SAM" id="Phobius"/>
    </source>
</evidence>
<dbReference type="OrthoDB" id="9786919at2"/>
<evidence type="ECO:0000256" key="9">
    <source>
        <dbReference type="ARBA" id="ARBA00022989"/>
    </source>
</evidence>
<dbReference type="Gene3D" id="3.30.565.10">
    <property type="entry name" value="Histidine kinase-like ATPase, C-terminal domain"/>
    <property type="match status" value="1"/>
</dbReference>
<evidence type="ECO:0000313" key="17">
    <source>
        <dbReference type="Proteomes" id="UP000199649"/>
    </source>
</evidence>
<dbReference type="EMBL" id="LT629734">
    <property type="protein sequence ID" value="SDS32541.1"/>
    <property type="molecule type" value="Genomic_DNA"/>
</dbReference>
<feature type="region of interest" description="Disordered" evidence="12">
    <location>
        <begin position="511"/>
        <end position="532"/>
    </location>
</feature>
<dbReference type="InterPro" id="IPR003660">
    <property type="entry name" value="HAMP_dom"/>
</dbReference>
<evidence type="ECO:0000256" key="12">
    <source>
        <dbReference type="SAM" id="MobiDB-lite"/>
    </source>
</evidence>
<comment type="subcellular location">
    <subcellularLocation>
        <location evidence="3">Cell membrane</location>
    </subcellularLocation>
</comment>
<organism evidence="16 17">
    <name type="scientific">Agrococcus carbonis</name>
    <dbReference type="NCBI Taxonomy" id="684552"/>
    <lineage>
        <taxon>Bacteria</taxon>
        <taxon>Bacillati</taxon>
        <taxon>Actinomycetota</taxon>
        <taxon>Actinomycetes</taxon>
        <taxon>Micrococcales</taxon>
        <taxon>Microbacteriaceae</taxon>
        <taxon>Agrococcus</taxon>
    </lineage>
</organism>
<keyword evidence="5" id="KW-0597">Phosphoprotein</keyword>
<dbReference type="PRINTS" id="PR00344">
    <property type="entry name" value="BCTRLSENSOR"/>
</dbReference>
<evidence type="ECO:0000256" key="7">
    <source>
        <dbReference type="ARBA" id="ARBA00022692"/>
    </source>
</evidence>
<keyword evidence="8 16" id="KW-0418">Kinase</keyword>
<sequence length="532" mass="56989">MARLLGRMSLAGRITALIVVVMMLGLALAGVGTLSIIRDAQTAEVDRELEQAMRAFTSEEVTRSDSPEQCDLAQRMPNTYYLGVADAAGTMLCDNKLPSAMNPDLSGLSIATVAEEDGAFTLLSIDRQTRWRTIVAPSTVQGTGELLISVVAVDLSATESATATFTLVFAGFSVLATVLGAALTRILAVSTLRGLRKTAAEAQRFADGDYDTRLTGEHPRTEVGSLQLSLNTMLDRIEAAIEQRDESVARMRQFVGDASHELRTPLVAVRGYAELYRMGAISKPEDVKNAMERIEGEAKRMGRLVEDLLLLARLDERRPLDLQPLDLVPLVNDAASDTRVSSPDRPVTVLAIDADALAPVAGAAVPTPQGSGVFTPPPLTPPAIVQGDEHALRQLLSNLIGNATRYTPDGTPLELGVGVSVQRREAVMHVIDHGEGIPPELRKRVFERFFRADESRARDTGGTGLGLAIVQGIVRAHSGRLDVVETPGGGATFRIAIPLADDESVMALSRRLRPESVSTTSGDPQVASHRRG</sequence>
<dbReference type="PROSITE" id="PS50885">
    <property type="entry name" value="HAMP"/>
    <property type="match status" value="1"/>
</dbReference>
<dbReference type="AlphaFoldDB" id="A0A1H1R9Z4"/>
<dbReference type="FunFam" id="3.30.565.10:FF:000006">
    <property type="entry name" value="Sensor histidine kinase WalK"/>
    <property type="match status" value="1"/>
</dbReference>
<evidence type="ECO:0000259" key="14">
    <source>
        <dbReference type="PROSITE" id="PS50109"/>
    </source>
</evidence>
<dbReference type="CDD" id="cd00082">
    <property type="entry name" value="HisKA"/>
    <property type="match status" value="1"/>
</dbReference>
<dbReference type="PROSITE" id="PS50109">
    <property type="entry name" value="HIS_KIN"/>
    <property type="match status" value="1"/>
</dbReference>
<dbReference type="SUPFAM" id="SSF47384">
    <property type="entry name" value="Homodimeric domain of signal transducing histidine kinase"/>
    <property type="match status" value="1"/>
</dbReference>
<evidence type="ECO:0000256" key="1">
    <source>
        <dbReference type="ARBA" id="ARBA00000085"/>
    </source>
</evidence>
<keyword evidence="10" id="KW-0902">Two-component regulatory system</keyword>
<dbReference type="InterPro" id="IPR050428">
    <property type="entry name" value="TCS_sensor_his_kinase"/>
</dbReference>
<dbReference type="SUPFAM" id="SSF55874">
    <property type="entry name" value="ATPase domain of HSP90 chaperone/DNA topoisomerase II/histidine kinase"/>
    <property type="match status" value="1"/>
</dbReference>
<evidence type="ECO:0000256" key="4">
    <source>
        <dbReference type="ARBA" id="ARBA00012438"/>
    </source>
</evidence>
<dbReference type="Pfam" id="PF00672">
    <property type="entry name" value="HAMP"/>
    <property type="match status" value="1"/>
</dbReference>
<dbReference type="SMART" id="SM00304">
    <property type="entry name" value="HAMP"/>
    <property type="match status" value="1"/>
</dbReference>
<reference evidence="17" key="1">
    <citation type="submission" date="2016-10" db="EMBL/GenBank/DDBJ databases">
        <authorList>
            <person name="Varghese N."/>
            <person name="Submissions S."/>
        </authorList>
    </citation>
    <scope>NUCLEOTIDE SEQUENCE [LARGE SCALE GENOMIC DNA]</scope>
    <source>
        <strain evidence="17">DSM 22965</strain>
    </source>
</reference>
<dbReference type="InterPro" id="IPR005467">
    <property type="entry name" value="His_kinase_dom"/>
</dbReference>
<dbReference type="GO" id="GO:0005509">
    <property type="term" value="F:calcium ion binding"/>
    <property type="evidence" value="ECO:0007669"/>
    <property type="project" value="UniProtKB-ARBA"/>
</dbReference>
<dbReference type="PANTHER" id="PTHR45436:SF5">
    <property type="entry name" value="SENSOR HISTIDINE KINASE TRCS"/>
    <property type="match status" value="1"/>
</dbReference>
<keyword evidence="9 13" id="KW-1133">Transmembrane helix</keyword>
<keyword evidence="7 13" id="KW-0812">Transmembrane</keyword>
<evidence type="ECO:0000256" key="8">
    <source>
        <dbReference type="ARBA" id="ARBA00022777"/>
    </source>
</evidence>
<keyword evidence="11 13" id="KW-0472">Membrane</keyword>
<dbReference type="CDD" id="cd06225">
    <property type="entry name" value="HAMP"/>
    <property type="match status" value="1"/>
</dbReference>
<dbReference type="Pfam" id="PF02518">
    <property type="entry name" value="HATPase_c"/>
    <property type="match status" value="1"/>
</dbReference>
<dbReference type="InterPro" id="IPR036097">
    <property type="entry name" value="HisK_dim/P_sf"/>
</dbReference>
<keyword evidence="17" id="KW-1185">Reference proteome</keyword>
<gene>
    <name evidence="16" type="ORF">SAMN04489719_2060</name>
</gene>
<dbReference type="FunFam" id="1.10.287.130:FF:000001">
    <property type="entry name" value="Two-component sensor histidine kinase"/>
    <property type="match status" value="1"/>
</dbReference>
<evidence type="ECO:0000256" key="3">
    <source>
        <dbReference type="ARBA" id="ARBA00004236"/>
    </source>
</evidence>
<evidence type="ECO:0000256" key="11">
    <source>
        <dbReference type="ARBA" id="ARBA00023136"/>
    </source>
</evidence>
<dbReference type="GO" id="GO:0005886">
    <property type="term" value="C:plasma membrane"/>
    <property type="evidence" value="ECO:0007669"/>
    <property type="project" value="UniProtKB-SubCell"/>
</dbReference>
<evidence type="ECO:0000256" key="5">
    <source>
        <dbReference type="ARBA" id="ARBA00022553"/>
    </source>
</evidence>
<dbReference type="GO" id="GO:0000155">
    <property type="term" value="F:phosphorelay sensor kinase activity"/>
    <property type="evidence" value="ECO:0007669"/>
    <property type="project" value="InterPro"/>
</dbReference>
<dbReference type="Pfam" id="PF00512">
    <property type="entry name" value="HisKA"/>
    <property type="match status" value="1"/>
</dbReference>
<dbReference type="SUPFAM" id="SSF158472">
    <property type="entry name" value="HAMP domain-like"/>
    <property type="match status" value="1"/>
</dbReference>
<dbReference type="Gene3D" id="6.10.340.10">
    <property type="match status" value="1"/>
</dbReference>
<evidence type="ECO:0000256" key="6">
    <source>
        <dbReference type="ARBA" id="ARBA00022679"/>
    </source>
</evidence>
<dbReference type="SMART" id="SM00387">
    <property type="entry name" value="HATPase_c"/>
    <property type="match status" value="1"/>
</dbReference>
<feature type="domain" description="Histidine kinase" evidence="14">
    <location>
        <begin position="257"/>
        <end position="501"/>
    </location>
</feature>
<dbReference type="InterPro" id="IPR003661">
    <property type="entry name" value="HisK_dim/P_dom"/>
</dbReference>
<dbReference type="RefSeq" id="WP_092666922.1">
    <property type="nucleotide sequence ID" value="NZ_LT629734.1"/>
</dbReference>
<name>A0A1H1R9Z4_9MICO</name>
<feature type="transmembrane region" description="Helical" evidence="13">
    <location>
        <begin position="165"/>
        <end position="188"/>
    </location>
</feature>
<dbReference type="InterPro" id="IPR003594">
    <property type="entry name" value="HATPase_dom"/>
</dbReference>
<dbReference type="SMART" id="SM00388">
    <property type="entry name" value="HisKA"/>
    <property type="match status" value="1"/>
</dbReference>
<proteinExistence type="predicted"/>
<evidence type="ECO:0000256" key="10">
    <source>
        <dbReference type="ARBA" id="ARBA00023012"/>
    </source>
</evidence>
<dbReference type="Gene3D" id="1.10.287.130">
    <property type="match status" value="1"/>
</dbReference>